<dbReference type="STRING" id="498257.G2X794"/>
<dbReference type="HOGENOM" id="CLU_051552_0_1_1"/>
<feature type="compositionally biased region" description="Basic and acidic residues" evidence="1">
    <location>
        <begin position="254"/>
        <end position="268"/>
    </location>
</feature>
<evidence type="ECO:0000259" key="2">
    <source>
        <dbReference type="Pfam" id="PF12243"/>
    </source>
</evidence>
<reference evidence="5" key="2">
    <citation type="journal article" date="2011" name="PLoS Pathog.">
        <title>Comparative genomics yields insights into niche adaptation of plant vascular wilt pathogens.</title>
        <authorList>
            <person name="Klosterman S.J."/>
            <person name="Subbarao K.V."/>
            <person name="Kang S."/>
            <person name="Veronese P."/>
            <person name="Gold S.E."/>
            <person name="Thomma B.P.H.J."/>
            <person name="Chen Z."/>
            <person name="Henrissat B."/>
            <person name="Lee Y.-H."/>
            <person name="Park J."/>
            <person name="Garcia-Pedrajas M.D."/>
            <person name="Barbara D.J."/>
            <person name="Anchieta A."/>
            <person name="de Jonge R."/>
            <person name="Santhanam P."/>
            <person name="Maruthachalam K."/>
            <person name="Atallah Z."/>
            <person name="Amyotte S.G."/>
            <person name="Paz Z."/>
            <person name="Inderbitzin P."/>
            <person name="Hayes R.J."/>
            <person name="Heiman D.I."/>
            <person name="Young S."/>
            <person name="Zeng Q."/>
            <person name="Engels R."/>
            <person name="Galagan J."/>
            <person name="Cuomo C.A."/>
            <person name="Dobinson K.F."/>
            <person name="Ma L.-J."/>
        </authorList>
    </citation>
    <scope>NUCLEOTIDE SEQUENCE [LARGE SCALE GENOMIC DNA]</scope>
    <source>
        <strain evidence="5">VdLs.17 / ATCC MYA-4575 / FGSC 10137</strain>
    </source>
</reference>
<organism evidence="4 5">
    <name type="scientific">Verticillium dahliae (strain VdLs.17 / ATCC MYA-4575 / FGSC 10137)</name>
    <name type="common">Verticillium wilt</name>
    <dbReference type="NCBI Taxonomy" id="498257"/>
    <lineage>
        <taxon>Eukaryota</taxon>
        <taxon>Fungi</taxon>
        <taxon>Dikarya</taxon>
        <taxon>Ascomycota</taxon>
        <taxon>Pezizomycotina</taxon>
        <taxon>Sordariomycetes</taxon>
        <taxon>Hypocreomycetidae</taxon>
        <taxon>Glomerellales</taxon>
        <taxon>Plectosphaerellaceae</taxon>
        <taxon>Verticillium</taxon>
    </lineage>
</organism>
<dbReference type="EMBL" id="DS572706">
    <property type="protein sequence ID" value="EGY14862.1"/>
    <property type="molecule type" value="Genomic_DNA"/>
</dbReference>
<dbReference type="InterPro" id="IPR042326">
    <property type="entry name" value="Ctk3"/>
</dbReference>
<feature type="compositionally biased region" description="Gly residues" evidence="1">
    <location>
        <begin position="271"/>
        <end position="281"/>
    </location>
</feature>
<feature type="domain" description="CTD kinase subunit gamma Ctk3 C-terminal" evidence="3">
    <location>
        <begin position="185"/>
        <end position="245"/>
    </location>
</feature>
<dbReference type="OMA" id="DMGEDLH"/>
<dbReference type="GeneID" id="20707815"/>
<name>G2X794_VERDV</name>
<dbReference type="Proteomes" id="UP000001611">
    <property type="component" value="Unassembled WGS sequence"/>
</dbReference>
<dbReference type="Pfam" id="PF12350">
    <property type="entry name" value="CTK3_C"/>
    <property type="match status" value="1"/>
</dbReference>
<reference evidence="4 5" key="1">
    <citation type="submission" date="2008-03" db="EMBL/GenBank/DDBJ databases">
        <title>The Genome Sequence of Verticillium dahliae VdLs.17.</title>
        <authorList>
            <consortium name="The Broad Institute Genome Sequencing Platform"/>
            <person name="Ma L.-J.J."/>
            <person name="Klosterman S.J."/>
            <person name="Subbarao K."/>
            <person name="Dobinson K."/>
            <person name="Veronese P."/>
            <person name="Kang S."/>
            <person name="Gold S.E."/>
            <person name="Young S."/>
            <person name="Jaffe D."/>
            <person name="Gnerre S."/>
            <person name="Berlin A."/>
            <person name="Heiman D."/>
            <person name="Hepburn T."/>
            <person name="Sykes S."/>
            <person name="Alvarado L."/>
            <person name="Kodira C.D."/>
            <person name="Lander E."/>
            <person name="Galagan J."/>
            <person name="Nusbaum C."/>
            <person name="Birren B."/>
        </authorList>
    </citation>
    <scope>NUCLEOTIDE SEQUENCE [LARGE SCALE GENOMIC DNA]</scope>
    <source>
        <strain evidence="5">VdLs.17 / ATCC MYA-4575 / FGSC 10137</strain>
    </source>
</reference>
<evidence type="ECO:0000259" key="3">
    <source>
        <dbReference type="Pfam" id="PF12350"/>
    </source>
</evidence>
<evidence type="ECO:0000313" key="5">
    <source>
        <dbReference type="Proteomes" id="UP000001611"/>
    </source>
</evidence>
<dbReference type="OrthoDB" id="21266at2759"/>
<sequence length="281" mass="31668">MASSEENSPVGIIESPRLRSLVRDDSISPLHDFPPPLIDLPASIQFRHSINTSSSTDLEPESAESVTMADPFEVRMRFSSQLQHLNATVVSHQKAAAYAMKYKDMDEDLHSCILEQLERVLQCLENKGHIENQVVVQIEEVLKDRETSAHDAGLSSPVQGDQDLGDMPPSQTIPKPGRPSAPGLDKRQIEQRIEEDRERHKRLREDIWAIRDRDAEIDRLWEETSDLGEDDHTMGREEFLAREAAVAQQCPHYTPRDLDDLYGRKDHNGASGRGHGNGTSH</sequence>
<feature type="domain" description="CTD kinase subunit gamma Ctk3 N-terminal" evidence="2">
    <location>
        <begin position="69"/>
        <end position="145"/>
    </location>
</feature>
<dbReference type="KEGG" id="vda:VDAG_06352"/>
<dbReference type="InterPro" id="IPR024638">
    <property type="entry name" value="Ctk3_N"/>
</dbReference>
<dbReference type="eggNOG" id="ENOG502S1MK">
    <property type="taxonomic scope" value="Eukaryota"/>
</dbReference>
<dbReference type="PANTHER" id="PTHR28291:SF1">
    <property type="entry name" value="CTD KINASE SUBUNIT GAMMA"/>
    <property type="match status" value="1"/>
</dbReference>
<dbReference type="GO" id="GO:0045943">
    <property type="term" value="P:positive regulation of transcription by RNA polymerase I"/>
    <property type="evidence" value="ECO:0007669"/>
    <property type="project" value="TreeGrafter"/>
</dbReference>
<dbReference type="PANTHER" id="PTHR28291">
    <property type="entry name" value="CTD KINASE SUBUNIT GAMMA"/>
    <property type="match status" value="1"/>
</dbReference>
<dbReference type="Pfam" id="PF12243">
    <property type="entry name" value="CTK3"/>
    <property type="match status" value="1"/>
</dbReference>
<dbReference type="GO" id="GO:0032786">
    <property type="term" value="P:positive regulation of DNA-templated transcription, elongation"/>
    <property type="evidence" value="ECO:0007669"/>
    <property type="project" value="InterPro"/>
</dbReference>
<proteinExistence type="predicted"/>
<protein>
    <submittedName>
        <fullName evidence="4">Uncharacterized protein</fullName>
    </submittedName>
</protein>
<keyword evidence="5" id="KW-1185">Reference proteome</keyword>
<dbReference type="InParanoid" id="G2X794"/>
<dbReference type="InterPro" id="IPR024637">
    <property type="entry name" value="Ctk3_C"/>
</dbReference>
<dbReference type="GO" id="GO:0070692">
    <property type="term" value="C:CTDK-1 complex"/>
    <property type="evidence" value="ECO:0007669"/>
    <property type="project" value="InterPro"/>
</dbReference>
<gene>
    <name evidence="4" type="ORF">VDAG_06352</name>
</gene>
<feature type="region of interest" description="Disordered" evidence="1">
    <location>
        <begin position="248"/>
        <end position="281"/>
    </location>
</feature>
<feature type="region of interest" description="Disordered" evidence="1">
    <location>
        <begin position="147"/>
        <end position="187"/>
    </location>
</feature>
<dbReference type="AlphaFoldDB" id="G2X794"/>
<dbReference type="RefSeq" id="XP_009657025.1">
    <property type="nucleotide sequence ID" value="XM_009658730.1"/>
</dbReference>
<evidence type="ECO:0000313" key="4">
    <source>
        <dbReference type="EMBL" id="EGY14862.1"/>
    </source>
</evidence>
<accession>G2X794</accession>
<evidence type="ECO:0000256" key="1">
    <source>
        <dbReference type="SAM" id="MobiDB-lite"/>
    </source>
</evidence>